<dbReference type="Gene3D" id="6.10.340.10">
    <property type="match status" value="1"/>
</dbReference>
<keyword evidence="5" id="KW-0812">Transmembrane</keyword>
<evidence type="ECO:0000313" key="9">
    <source>
        <dbReference type="Proteomes" id="UP000446768"/>
    </source>
</evidence>
<comment type="caution">
    <text evidence="8">The sequence shown here is derived from an EMBL/GenBank/DDBJ whole genome shotgun (WGS) entry which is preliminary data.</text>
</comment>
<dbReference type="GO" id="GO:0006935">
    <property type="term" value="P:chemotaxis"/>
    <property type="evidence" value="ECO:0007669"/>
    <property type="project" value="InterPro"/>
</dbReference>
<dbReference type="SMART" id="SM00283">
    <property type="entry name" value="MA"/>
    <property type="match status" value="1"/>
</dbReference>
<proteinExistence type="inferred from homology"/>
<comment type="subcellular location">
    <subcellularLocation>
        <location evidence="1">Membrane</location>
    </subcellularLocation>
</comment>
<reference evidence="8 9" key="1">
    <citation type="submission" date="2019-11" db="EMBL/GenBank/DDBJ databases">
        <title>Novel species isolated from a subtropical stream in China.</title>
        <authorList>
            <person name="Lu H."/>
        </authorList>
    </citation>
    <scope>NUCLEOTIDE SEQUENCE [LARGE SCALE GENOMIC DNA]</scope>
    <source>
        <strain evidence="8 9">FT92W</strain>
    </source>
</reference>
<dbReference type="PROSITE" id="PS50111">
    <property type="entry name" value="CHEMOTAXIS_TRANSDUC_2"/>
    <property type="match status" value="1"/>
</dbReference>
<dbReference type="Proteomes" id="UP000446768">
    <property type="component" value="Unassembled WGS sequence"/>
</dbReference>
<feature type="transmembrane region" description="Helical" evidence="5">
    <location>
        <begin position="6"/>
        <end position="30"/>
    </location>
</feature>
<dbReference type="GO" id="GO:0005886">
    <property type="term" value="C:plasma membrane"/>
    <property type="evidence" value="ECO:0007669"/>
    <property type="project" value="TreeGrafter"/>
</dbReference>
<keyword evidence="9" id="KW-1185">Reference proteome</keyword>
<dbReference type="InterPro" id="IPR047347">
    <property type="entry name" value="YvaQ-like_sensor"/>
</dbReference>
<evidence type="ECO:0000256" key="1">
    <source>
        <dbReference type="ARBA" id="ARBA00004370"/>
    </source>
</evidence>
<sequence length="533" mass="56712">MKNLKIGMRLGIAFAVVLSLLALLTVIGIVRMQSASEKTNILVADDVRIERMIAEWQKVVEVNAARTSAAWKVQDPADQKYFEQMMAASSARATEIQDAMPALLPDAEGKAMYEAILASRKAYVDARKAVFKAKADSDLETGKRLFESDMEGKRIVYLAALQKLSDEQRRRLDRMAADIQASYESGRNMLLMLGIAAVALGVGFAWYITRTITQPISDAVRVAESVSSGDLTSDIVVQTRDEAGQLMHALKSMNSNLVDIVGLVRTGADNMADATSEIAAGNLDLSNRTERQASSLQETASSMEHLTSIVRANAENARQASALADMASQTASRGGAVVGDMVHMMDAINASSRRIVDIIAVIDGIAFQTNILALNAAVEAARAGEQGRGFAVVASEVRGLAQRSAGAAKEIKELIAESVEKVDAGTSLTSTAGQTMDEIVAAIARVTAIMTDIAEASEAQRTGIEQINQAITQMDQTTQQNAALVEQAAAAASAMQQQSEQLAQSVSVFKLTAQQIAAMRAGMRSAGNLPALA</sequence>
<keyword evidence="2" id="KW-0488">Methylation</keyword>
<evidence type="ECO:0000256" key="2">
    <source>
        <dbReference type="ARBA" id="ARBA00022481"/>
    </source>
</evidence>
<dbReference type="InterPro" id="IPR004089">
    <property type="entry name" value="MCPsignal_dom"/>
</dbReference>
<dbReference type="InterPro" id="IPR051310">
    <property type="entry name" value="MCP_chemotaxis"/>
</dbReference>
<evidence type="ECO:0000313" key="8">
    <source>
        <dbReference type="EMBL" id="MRV75602.1"/>
    </source>
</evidence>
<dbReference type="Pfam" id="PF00672">
    <property type="entry name" value="HAMP"/>
    <property type="match status" value="1"/>
</dbReference>
<keyword evidence="5" id="KW-1133">Transmembrane helix</keyword>
<dbReference type="PANTHER" id="PTHR43531:SF14">
    <property type="entry name" value="METHYL-ACCEPTING CHEMOTAXIS PROTEIN I-RELATED"/>
    <property type="match status" value="1"/>
</dbReference>
<feature type="domain" description="HAMP" evidence="7">
    <location>
        <begin position="210"/>
        <end position="262"/>
    </location>
</feature>
<dbReference type="SMART" id="SM00304">
    <property type="entry name" value="HAMP"/>
    <property type="match status" value="1"/>
</dbReference>
<organism evidence="8 9">
    <name type="scientific">Pseudoduganella rivuli</name>
    <dbReference type="NCBI Taxonomy" id="2666085"/>
    <lineage>
        <taxon>Bacteria</taxon>
        <taxon>Pseudomonadati</taxon>
        <taxon>Pseudomonadota</taxon>
        <taxon>Betaproteobacteria</taxon>
        <taxon>Burkholderiales</taxon>
        <taxon>Oxalobacteraceae</taxon>
        <taxon>Telluria group</taxon>
        <taxon>Pseudoduganella</taxon>
    </lineage>
</organism>
<dbReference type="CDD" id="cd06225">
    <property type="entry name" value="HAMP"/>
    <property type="match status" value="1"/>
</dbReference>
<dbReference type="AlphaFoldDB" id="A0A7X2LWX5"/>
<comment type="similarity">
    <text evidence="3">Belongs to the methyl-accepting chemotaxis (MCP) protein family.</text>
</comment>
<feature type="domain" description="Methyl-accepting transducer" evidence="6">
    <location>
        <begin position="267"/>
        <end position="496"/>
    </location>
</feature>
<accession>A0A7X2LWX5</accession>
<dbReference type="FunFam" id="1.10.287.950:FF:000001">
    <property type="entry name" value="Methyl-accepting chemotaxis sensory transducer"/>
    <property type="match status" value="1"/>
</dbReference>
<dbReference type="PANTHER" id="PTHR43531">
    <property type="entry name" value="PROTEIN ICFG"/>
    <property type="match status" value="1"/>
</dbReference>
<dbReference type="InterPro" id="IPR003660">
    <property type="entry name" value="HAMP_dom"/>
</dbReference>
<dbReference type="CDD" id="cd11386">
    <property type="entry name" value="MCP_signal"/>
    <property type="match status" value="1"/>
</dbReference>
<evidence type="ECO:0000259" key="7">
    <source>
        <dbReference type="PROSITE" id="PS50885"/>
    </source>
</evidence>
<dbReference type="Gene3D" id="1.10.287.950">
    <property type="entry name" value="Methyl-accepting chemotaxis protein"/>
    <property type="match status" value="1"/>
</dbReference>
<dbReference type="InterPro" id="IPR004090">
    <property type="entry name" value="Chemotax_Me-accpt_rcpt"/>
</dbReference>
<dbReference type="PRINTS" id="PR00260">
    <property type="entry name" value="CHEMTRNSDUCR"/>
</dbReference>
<dbReference type="PROSITE" id="PS50885">
    <property type="entry name" value="HAMP"/>
    <property type="match status" value="1"/>
</dbReference>
<keyword evidence="5" id="KW-0472">Membrane</keyword>
<keyword evidence="4" id="KW-0807">Transducer</keyword>
<feature type="transmembrane region" description="Helical" evidence="5">
    <location>
        <begin position="189"/>
        <end position="208"/>
    </location>
</feature>
<dbReference type="CDD" id="cd19411">
    <property type="entry name" value="MCP2201-like_sensor"/>
    <property type="match status" value="1"/>
</dbReference>
<dbReference type="GO" id="GO:0004888">
    <property type="term" value="F:transmembrane signaling receptor activity"/>
    <property type="evidence" value="ECO:0007669"/>
    <property type="project" value="InterPro"/>
</dbReference>
<dbReference type="EMBL" id="WKJJ01000022">
    <property type="protein sequence ID" value="MRV75602.1"/>
    <property type="molecule type" value="Genomic_DNA"/>
</dbReference>
<dbReference type="Pfam" id="PF00015">
    <property type="entry name" value="MCPsignal"/>
    <property type="match status" value="1"/>
</dbReference>
<evidence type="ECO:0000256" key="5">
    <source>
        <dbReference type="SAM" id="Phobius"/>
    </source>
</evidence>
<dbReference type="GO" id="GO:0007165">
    <property type="term" value="P:signal transduction"/>
    <property type="evidence" value="ECO:0007669"/>
    <property type="project" value="UniProtKB-KW"/>
</dbReference>
<dbReference type="SUPFAM" id="SSF58104">
    <property type="entry name" value="Methyl-accepting chemotaxis protein (MCP) signaling domain"/>
    <property type="match status" value="1"/>
</dbReference>
<evidence type="ECO:0000256" key="4">
    <source>
        <dbReference type="PROSITE-ProRule" id="PRU00284"/>
    </source>
</evidence>
<evidence type="ECO:0000259" key="6">
    <source>
        <dbReference type="PROSITE" id="PS50111"/>
    </source>
</evidence>
<dbReference type="InterPro" id="IPR024478">
    <property type="entry name" value="HlyB_4HB_MCP"/>
</dbReference>
<gene>
    <name evidence="8" type="ORF">GJ700_28190</name>
</gene>
<dbReference type="RefSeq" id="WP_154380318.1">
    <property type="nucleotide sequence ID" value="NZ_WKJJ01000022.1"/>
</dbReference>
<protein>
    <submittedName>
        <fullName evidence="8">HAMP domain-containing protein</fullName>
    </submittedName>
</protein>
<dbReference type="Pfam" id="PF12729">
    <property type="entry name" value="4HB_MCP_1"/>
    <property type="match status" value="1"/>
</dbReference>
<name>A0A7X2LWX5_9BURK</name>
<evidence type="ECO:0000256" key="3">
    <source>
        <dbReference type="ARBA" id="ARBA00029447"/>
    </source>
</evidence>